<dbReference type="PIRSF" id="PIRSF005384">
    <property type="entry name" value="RpiB_LacA_B"/>
    <property type="match status" value="1"/>
</dbReference>
<gene>
    <name evidence="5" type="primary">rpiB</name>
    <name evidence="5" type="ORF">HMP0721_1811</name>
</gene>
<dbReference type="PANTHER" id="PTHR30345:SF0">
    <property type="entry name" value="DNA DAMAGE-REPAIR_TOLERATION PROTEIN DRT102"/>
    <property type="match status" value="1"/>
</dbReference>
<sequence length="149" mass="15737">MKLAIGSDHGGFRLKAAVVAHLKARGHEVIDVGCADEQSVDYPDYGLAVAETVAAGGAERGIAICGTGLGICISVNKVPGIRGTLCTDSTMARLSRQHNNSNMLVLGGRIVGDTLALDIVDTWLTTAFEGGRHQKRLDKITAIEEKYTC</sequence>
<dbReference type="OrthoDB" id="1778624at2"/>
<evidence type="ECO:0000313" key="5">
    <source>
        <dbReference type="EMBL" id="EFV01072.1"/>
    </source>
</evidence>
<dbReference type="NCBIfam" id="TIGR01120">
    <property type="entry name" value="rpiB"/>
    <property type="match status" value="1"/>
</dbReference>
<dbReference type="Proteomes" id="UP000004754">
    <property type="component" value="Unassembled WGS sequence"/>
</dbReference>
<dbReference type="GO" id="GO:0019316">
    <property type="term" value="P:D-allose catabolic process"/>
    <property type="evidence" value="ECO:0007669"/>
    <property type="project" value="TreeGrafter"/>
</dbReference>
<dbReference type="Gene3D" id="3.40.1400.10">
    <property type="entry name" value="Sugar-phosphate isomerase, RpiB/LacA/LacB"/>
    <property type="match status" value="1"/>
</dbReference>
<feature type="binding site" evidence="4">
    <location>
        <position position="109"/>
    </location>
    <ligand>
        <name>D-ribulose 5-phosphate</name>
        <dbReference type="ChEBI" id="CHEBI:58121"/>
    </ligand>
</feature>
<organism evidence="5 6">
    <name type="scientific">Pseudoramibacter alactolyticus ATCC 23263</name>
    <dbReference type="NCBI Taxonomy" id="887929"/>
    <lineage>
        <taxon>Bacteria</taxon>
        <taxon>Bacillati</taxon>
        <taxon>Bacillota</taxon>
        <taxon>Clostridia</taxon>
        <taxon>Eubacteriales</taxon>
        <taxon>Eubacteriaceae</taxon>
        <taxon>Pseudoramibacter</taxon>
    </lineage>
</organism>
<name>E6MIH6_9FIRM</name>
<dbReference type="PANTHER" id="PTHR30345">
    <property type="entry name" value="RIBOSE-5-PHOSPHATE ISOMERASE B"/>
    <property type="match status" value="1"/>
</dbReference>
<dbReference type="SUPFAM" id="SSF89623">
    <property type="entry name" value="Ribose/Galactose isomerase RpiB/AlsB"/>
    <property type="match status" value="1"/>
</dbReference>
<evidence type="ECO:0000313" key="6">
    <source>
        <dbReference type="Proteomes" id="UP000004754"/>
    </source>
</evidence>
<keyword evidence="6" id="KW-1185">Reference proteome</keyword>
<evidence type="ECO:0000256" key="4">
    <source>
        <dbReference type="PIRSR" id="PIRSR005384-2"/>
    </source>
</evidence>
<dbReference type="EMBL" id="AEQN01000023">
    <property type="protein sequence ID" value="EFV01072.1"/>
    <property type="molecule type" value="Genomic_DNA"/>
</dbReference>
<dbReference type="EC" id="5.3.1.6" evidence="5"/>
<dbReference type="NCBIfam" id="NF004051">
    <property type="entry name" value="PRK05571.1"/>
    <property type="match status" value="1"/>
</dbReference>
<dbReference type="InterPro" id="IPR036569">
    <property type="entry name" value="RpiB_LacA_LacB_sf"/>
</dbReference>
<dbReference type="RefSeq" id="WP_006599233.1">
    <property type="nucleotide sequence ID" value="NZ_GL622359.1"/>
</dbReference>
<feature type="binding site" evidence="4">
    <location>
        <position position="99"/>
    </location>
    <ligand>
        <name>D-ribulose 5-phosphate</name>
        <dbReference type="ChEBI" id="CHEBI:58121"/>
    </ligand>
</feature>
<reference evidence="5 6" key="1">
    <citation type="submission" date="2010-12" db="EMBL/GenBank/DDBJ databases">
        <authorList>
            <person name="Muzny D."/>
            <person name="Qin X."/>
            <person name="Deng J."/>
            <person name="Jiang H."/>
            <person name="Liu Y."/>
            <person name="Qu J."/>
            <person name="Song X.-Z."/>
            <person name="Zhang L."/>
            <person name="Thornton R."/>
            <person name="Coyle M."/>
            <person name="Francisco L."/>
            <person name="Jackson L."/>
            <person name="Javaid M."/>
            <person name="Korchina V."/>
            <person name="Kovar C."/>
            <person name="Mata R."/>
            <person name="Mathew T."/>
            <person name="Ngo R."/>
            <person name="Nguyen L."/>
            <person name="Nguyen N."/>
            <person name="Okwuonu G."/>
            <person name="Ongeri F."/>
            <person name="Pham C."/>
            <person name="Simmons D."/>
            <person name="Wilczek-Boney K."/>
            <person name="Hale W."/>
            <person name="Jakkamsetti A."/>
            <person name="Pham P."/>
            <person name="Ruth R."/>
            <person name="San Lucas F."/>
            <person name="Warren J."/>
            <person name="Zhang J."/>
            <person name="Zhao Z."/>
            <person name="Zhou C."/>
            <person name="Zhu D."/>
            <person name="Lee S."/>
            <person name="Bess C."/>
            <person name="Blankenburg K."/>
            <person name="Forbes L."/>
            <person name="Fu Q."/>
            <person name="Gubbala S."/>
            <person name="Hirani K."/>
            <person name="Jayaseelan J.C."/>
            <person name="Lara F."/>
            <person name="Munidasa M."/>
            <person name="Palculict T."/>
            <person name="Patil S."/>
            <person name="Pu L.-L."/>
            <person name="Saada N."/>
            <person name="Tang L."/>
            <person name="Weissenberger G."/>
            <person name="Zhu Y."/>
            <person name="Hemphill L."/>
            <person name="Shang Y."/>
            <person name="Youmans B."/>
            <person name="Ayvaz T."/>
            <person name="Ross M."/>
            <person name="Santibanez J."/>
            <person name="Aqrawi P."/>
            <person name="Gross S."/>
            <person name="Joshi V."/>
            <person name="Fowler G."/>
            <person name="Nazareth L."/>
            <person name="Reid J."/>
            <person name="Worley K."/>
            <person name="Petrosino J."/>
            <person name="Highlander S."/>
            <person name="Gibbs R."/>
        </authorList>
    </citation>
    <scope>NUCLEOTIDE SEQUENCE [LARGE SCALE GENOMIC DNA]</scope>
    <source>
        <strain evidence="5 6">ATCC 23263</strain>
    </source>
</reference>
<dbReference type="eggNOG" id="COG0698">
    <property type="taxonomic scope" value="Bacteria"/>
</dbReference>
<dbReference type="Pfam" id="PF02502">
    <property type="entry name" value="LacAB_rpiB"/>
    <property type="match status" value="1"/>
</dbReference>
<keyword evidence="2 5" id="KW-0413">Isomerase</keyword>
<dbReference type="NCBIfam" id="TIGR00689">
    <property type="entry name" value="rpiB_lacA_lacB"/>
    <property type="match status" value="1"/>
</dbReference>
<protein>
    <submittedName>
        <fullName evidence="5">Ribose-5-phosphate isomerase B</fullName>
        <ecNumber evidence="5">5.3.1.6</ecNumber>
    </submittedName>
</protein>
<dbReference type="GO" id="GO:0009052">
    <property type="term" value="P:pentose-phosphate shunt, non-oxidative branch"/>
    <property type="evidence" value="ECO:0007669"/>
    <property type="project" value="TreeGrafter"/>
</dbReference>
<comment type="caution">
    <text evidence="5">The sequence shown here is derived from an EMBL/GenBank/DDBJ whole genome shotgun (WGS) entry which is preliminary data.</text>
</comment>
<feature type="binding site" evidence="4">
    <location>
        <position position="132"/>
    </location>
    <ligand>
        <name>D-ribulose 5-phosphate</name>
        <dbReference type="ChEBI" id="CHEBI:58121"/>
    </ligand>
</feature>
<evidence type="ECO:0000256" key="3">
    <source>
        <dbReference type="PIRSR" id="PIRSR005384-1"/>
    </source>
</evidence>
<dbReference type="InterPro" id="IPR004785">
    <property type="entry name" value="RpiB"/>
</dbReference>
<dbReference type="HOGENOM" id="CLU_091396_4_1_9"/>
<feature type="binding site" evidence="4">
    <location>
        <begin position="66"/>
        <end position="70"/>
    </location>
    <ligand>
        <name>D-ribulose 5-phosphate</name>
        <dbReference type="ChEBI" id="CHEBI:58121"/>
    </ligand>
</feature>
<dbReference type="InterPro" id="IPR003500">
    <property type="entry name" value="RpiB_LacA_LacB"/>
</dbReference>
<feature type="active site" description="Proton acceptor" evidence="3">
    <location>
        <position position="65"/>
    </location>
</feature>
<accession>E6MIH6</accession>
<proteinExistence type="inferred from homology"/>
<feature type="binding site" evidence="4">
    <location>
        <begin position="8"/>
        <end position="9"/>
    </location>
    <ligand>
        <name>D-ribulose 5-phosphate</name>
        <dbReference type="ChEBI" id="CHEBI:58121"/>
    </ligand>
</feature>
<dbReference type="AlphaFoldDB" id="E6MIH6"/>
<feature type="active site" description="Proton donor" evidence="3">
    <location>
        <position position="98"/>
    </location>
</feature>
<dbReference type="GO" id="GO:0004751">
    <property type="term" value="F:ribose-5-phosphate isomerase activity"/>
    <property type="evidence" value="ECO:0007669"/>
    <property type="project" value="UniProtKB-EC"/>
</dbReference>
<evidence type="ECO:0000256" key="1">
    <source>
        <dbReference type="ARBA" id="ARBA00008754"/>
    </source>
</evidence>
<dbReference type="STRING" id="887929.HMP0721_1811"/>
<comment type="similarity">
    <text evidence="1">Belongs to the LacAB/RpiB family.</text>
</comment>
<feature type="binding site" evidence="4">
    <location>
        <position position="136"/>
    </location>
    <ligand>
        <name>D-ribulose 5-phosphate</name>
        <dbReference type="ChEBI" id="CHEBI:58121"/>
    </ligand>
</feature>
<evidence type="ECO:0000256" key="2">
    <source>
        <dbReference type="ARBA" id="ARBA00023235"/>
    </source>
</evidence>